<dbReference type="KEGG" id="tab:CIG75_05310"/>
<dbReference type="InterPro" id="IPR036271">
    <property type="entry name" value="Tet_transcr_reg_TetR-rel_C_sf"/>
</dbReference>
<keyword evidence="3" id="KW-0804">Transcription</keyword>
<sequence length="203" mass="22995">MSETVKTKILDAAKRLFAEKGFEATSVRQICEEAGANVALVSYHFGGKEKLLFAVLESAFPGPEIFGKVDAIEDPVERLSQYIAGYMDWMRQEDEVHKILMQEIMVKSDRHHQVGRYPILFWQRLYRTMLEGQQLGVFQFVSIKSAMLQTMGALLYPKMAPAFVMELFDDEGLSDEELVQARQQYILRGLGVHPTESGRGGEA</sequence>
<dbReference type="PROSITE" id="PS01081">
    <property type="entry name" value="HTH_TETR_1"/>
    <property type="match status" value="1"/>
</dbReference>
<keyword evidence="1" id="KW-0805">Transcription regulation</keyword>
<dbReference type="RefSeq" id="WP_094235717.1">
    <property type="nucleotide sequence ID" value="NZ_CP022657.1"/>
</dbReference>
<dbReference type="OrthoDB" id="9814200at2"/>
<evidence type="ECO:0000313" key="6">
    <source>
        <dbReference type="EMBL" id="ASS74465.1"/>
    </source>
</evidence>
<evidence type="ECO:0000256" key="1">
    <source>
        <dbReference type="ARBA" id="ARBA00023015"/>
    </source>
</evidence>
<protein>
    <recommendedName>
        <fullName evidence="5">HTH tetR-type domain-containing protein</fullName>
    </recommendedName>
</protein>
<evidence type="ECO:0000313" key="7">
    <source>
        <dbReference type="Proteomes" id="UP000214688"/>
    </source>
</evidence>
<dbReference type="PANTHER" id="PTHR30055">
    <property type="entry name" value="HTH-TYPE TRANSCRIPTIONAL REGULATOR RUTR"/>
    <property type="match status" value="1"/>
</dbReference>
<dbReference type="Pfam" id="PF00440">
    <property type="entry name" value="TetR_N"/>
    <property type="match status" value="1"/>
</dbReference>
<dbReference type="PROSITE" id="PS50977">
    <property type="entry name" value="HTH_TETR_2"/>
    <property type="match status" value="1"/>
</dbReference>
<accession>A0A223CYX4</accession>
<dbReference type="PRINTS" id="PR00455">
    <property type="entry name" value="HTHTETR"/>
</dbReference>
<dbReference type="InterPro" id="IPR001647">
    <property type="entry name" value="HTH_TetR"/>
</dbReference>
<dbReference type="InterPro" id="IPR050109">
    <property type="entry name" value="HTH-type_TetR-like_transc_reg"/>
</dbReference>
<keyword evidence="2 4" id="KW-0238">DNA-binding</keyword>
<dbReference type="InterPro" id="IPR009057">
    <property type="entry name" value="Homeodomain-like_sf"/>
</dbReference>
<evidence type="ECO:0000256" key="4">
    <source>
        <dbReference type="PROSITE-ProRule" id="PRU00335"/>
    </source>
</evidence>
<dbReference type="AlphaFoldDB" id="A0A223CYX4"/>
<evidence type="ECO:0000259" key="5">
    <source>
        <dbReference type="PROSITE" id="PS50977"/>
    </source>
</evidence>
<dbReference type="Gene3D" id="1.10.10.60">
    <property type="entry name" value="Homeodomain-like"/>
    <property type="match status" value="1"/>
</dbReference>
<dbReference type="PANTHER" id="PTHR30055:SF234">
    <property type="entry name" value="HTH-TYPE TRANSCRIPTIONAL REGULATOR BETI"/>
    <property type="match status" value="1"/>
</dbReference>
<proteinExistence type="predicted"/>
<dbReference type="GO" id="GO:0003700">
    <property type="term" value="F:DNA-binding transcription factor activity"/>
    <property type="evidence" value="ECO:0007669"/>
    <property type="project" value="TreeGrafter"/>
</dbReference>
<dbReference type="Proteomes" id="UP000214688">
    <property type="component" value="Chromosome"/>
</dbReference>
<gene>
    <name evidence="6" type="ORF">CIG75_05310</name>
</gene>
<evidence type="ECO:0000256" key="2">
    <source>
        <dbReference type="ARBA" id="ARBA00023125"/>
    </source>
</evidence>
<dbReference type="SUPFAM" id="SSF48498">
    <property type="entry name" value="Tetracyclin repressor-like, C-terminal domain"/>
    <property type="match status" value="1"/>
</dbReference>
<feature type="domain" description="HTH tetR-type" evidence="5">
    <location>
        <begin position="3"/>
        <end position="63"/>
    </location>
</feature>
<dbReference type="GO" id="GO:0000976">
    <property type="term" value="F:transcription cis-regulatory region binding"/>
    <property type="evidence" value="ECO:0007669"/>
    <property type="project" value="TreeGrafter"/>
</dbReference>
<name>A0A223CYX4_9BACL</name>
<keyword evidence="7" id="KW-1185">Reference proteome</keyword>
<evidence type="ECO:0000256" key="3">
    <source>
        <dbReference type="ARBA" id="ARBA00023163"/>
    </source>
</evidence>
<dbReference type="InterPro" id="IPR023772">
    <property type="entry name" value="DNA-bd_HTH_TetR-type_CS"/>
</dbReference>
<reference evidence="6 7" key="1">
    <citation type="journal article" date="2015" name="Int. J. Syst. Evol. Microbiol.">
        <title>Tumebacillus algifaecis sp. nov., isolated from decomposing algal scum.</title>
        <authorList>
            <person name="Wu Y.F."/>
            <person name="Zhang B."/>
            <person name="Xing P."/>
            <person name="Wu Q.L."/>
            <person name="Liu S.J."/>
        </authorList>
    </citation>
    <scope>NUCLEOTIDE SEQUENCE [LARGE SCALE GENOMIC DNA]</scope>
    <source>
        <strain evidence="6 7">THMBR28</strain>
    </source>
</reference>
<dbReference type="SUPFAM" id="SSF46689">
    <property type="entry name" value="Homeodomain-like"/>
    <property type="match status" value="1"/>
</dbReference>
<feature type="DNA-binding region" description="H-T-H motif" evidence="4">
    <location>
        <begin position="26"/>
        <end position="45"/>
    </location>
</feature>
<organism evidence="6 7">
    <name type="scientific">Tumebacillus algifaecis</name>
    <dbReference type="NCBI Taxonomy" id="1214604"/>
    <lineage>
        <taxon>Bacteria</taxon>
        <taxon>Bacillati</taxon>
        <taxon>Bacillota</taxon>
        <taxon>Bacilli</taxon>
        <taxon>Bacillales</taxon>
        <taxon>Alicyclobacillaceae</taxon>
        <taxon>Tumebacillus</taxon>
    </lineage>
</organism>
<dbReference type="Gene3D" id="1.10.357.10">
    <property type="entry name" value="Tetracycline Repressor, domain 2"/>
    <property type="match status" value="1"/>
</dbReference>
<dbReference type="EMBL" id="CP022657">
    <property type="protein sequence ID" value="ASS74465.1"/>
    <property type="molecule type" value="Genomic_DNA"/>
</dbReference>